<name>A0A7C3DLQ1_MEIRU</name>
<evidence type="ECO:0000259" key="3">
    <source>
        <dbReference type="PROSITE" id="PS50110"/>
    </source>
</evidence>
<proteinExistence type="predicted"/>
<reference evidence="4" key="1">
    <citation type="journal article" date="2020" name="mSystems">
        <title>Genome- and Community-Level Interaction Insights into Carbon Utilization and Element Cycling Functions of Hydrothermarchaeota in Hydrothermal Sediment.</title>
        <authorList>
            <person name="Zhou Z."/>
            <person name="Liu Y."/>
            <person name="Xu W."/>
            <person name="Pan J."/>
            <person name="Luo Z.H."/>
            <person name="Li M."/>
        </authorList>
    </citation>
    <scope>NUCLEOTIDE SEQUENCE [LARGE SCALE GENOMIC DNA]</scope>
    <source>
        <strain evidence="4">SpSt-524</strain>
    </source>
</reference>
<dbReference type="AlphaFoldDB" id="A0A7C3DLQ1"/>
<dbReference type="InterPro" id="IPR050595">
    <property type="entry name" value="Bact_response_regulator"/>
</dbReference>
<feature type="domain" description="Response regulatory" evidence="3">
    <location>
        <begin position="1"/>
        <end position="115"/>
    </location>
</feature>
<organism evidence="4">
    <name type="scientific">Meiothermus ruber</name>
    <dbReference type="NCBI Taxonomy" id="277"/>
    <lineage>
        <taxon>Bacteria</taxon>
        <taxon>Thermotogati</taxon>
        <taxon>Deinococcota</taxon>
        <taxon>Deinococci</taxon>
        <taxon>Thermales</taxon>
        <taxon>Thermaceae</taxon>
        <taxon>Meiothermus</taxon>
    </lineage>
</organism>
<dbReference type="GO" id="GO:0000160">
    <property type="term" value="P:phosphorelay signal transduction system"/>
    <property type="evidence" value="ECO:0007669"/>
    <property type="project" value="InterPro"/>
</dbReference>
<sequence length="116" mass="13177">MILAVDDEPHIRHVLRLVLQRAGYEVLVADNAREALDIWQSRPEIRLLVTDLVMPGMNGFDLIRQVRQTSSLPILVLTASGEEQFEIEARQLGADAFLTKPFSREELLREVSRLLG</sequence>
<dbReference type="Gene3D" id="3.40.50.2300">
    <property type="match status" value="1"/>
</dbReference>
<protein>
    <submittedName>
        <fullName evidence="4">Response regulator</fullName>
    </submittedName>
</protein>
<dbReference type="RefSeq" id="WP_409655791.1">
    <property type="nucleotide sequence ID" value="NZ_JBKBUW010000016.1"/>
</dbReference>
<dbReference type="InterPro" id="IPR001789">
    <property type="entry name" value="Sig_transdc_resp-reg_receiver"/>
</dbReference>
<dbReference type="SUPFAM" id="SSF52172">
    <property type="entry name" value="CheY-like"/>
    <property type="match status" value="1"/>
</dbReference>
<dbReference type="PANTHER" id="PTHR44591">
    <property type="entry name" value="STRESS RESPONSE REGULATOR PROTEIN 1"/>
    <property type="match status" value="1"/>
</dbReference>
<dbReference type="Pfam" id="PF00072">
    <property type="entry name" value="Response_reg"/>
    <property type="match status" value="1"/>
</dbReference>
<evidence type="ECO:0000313" key="4">
    <source>
        <dbReference type="EMBL" id="HFG19654.1"/>
    </source>
</evidence>
<evidence type="ECO:0000256" key="1">
    <source>
        <dbReference type="ARBA" id="ARBA00022553"/>
    </source>
</evidence>
<accession>A0A7C3DLQ1</accession>
<dbReference type="EMBL" id="DSWI01000009">
    <property type="protein sequence ID" value="HFG19654.1"/>
    <property type="molecule type" value="Genomic_DNA"/>
</dbReference>
<dbReference type="PANTHER" id="PTHR44591:SF18">
    <property type="entry name" value="REGULATORY PROTEIN"/>
    <property type="match status" value="1"/>
</dbReference>
<keyword evidence="1 2" id="KW-0597">Phosphoprotein</keyword>
<evidence type="ECO:0000256" key="2">
    <source>
        <dbReference type="PROSITE-ProRule" id="PRU00169"/>
    </source>
</evidence>
<gene>
    <name evidence="4" type="ORF">ENS82_02895</name>
</gene>
<dbReference type="SMART" id="SM00448">
    <property type="entry name" value="REC"/>
    <property type="match status" value="1"/>
</dbReference>
<comment type="caution">
    <text evidence="4">The sequence shown here is derived from an EMBL/GenBank/DDBJ whole genome shotgun (WGS) entry which is preliminary data.</text>
</comment>
<feature type="modified residue" description="4-aspartylphosphate" evidence="2">
    <location>
        <position position="51"/>
    </location>
</feature>
<dbReference type="InterPro" id="IPR011006">
    <property type="entry name" value="CheY-like_superfamily"/>
</dbReference>
<dbReference type="PROSITE" id="PS50110">
    <property type="entry name" value="RESPONSE_REGULATORY"/>
    <property type="match status" value="1"/>
</dbReference>